<feature type="non-terminal residue" evidence="2">
    <location>
        <position position="1"/>
    </location>
</feature>
<evidence type="ECO:0000313" key="2">
    <source>
        <dbReference type="EMBL" id="KAK4876926.1"/>
    </source>
</evidence>
<accession>A0AAN7P7S5</accession>
<name>A0AAN7P7S5_9COLE</name>
<comment type="caution">
    <text evidence="2">The sequence shown here is derived from an EMBL/GenBank/DDBJ whole genome shotgun (WGS) entry which is preliminary data.</text>
</comment>
<feature type="transmembrane region" description="Helical" evidence="1">
    <location>
        <begin position="6"/>
        <end position="32"/>
    </location>
</feature>
<keyword evidence="3" id="KW-1185">Reference proteome</keyword>
<protein>
    <submittedName>
        <fullName evidence="2">Uncharacterized protein</fullName>
    </submittedName>
</protein>
<evidence type="ECO:0000256" key="1">
    <source>
        <dbReference type="SAM" id="Phobius"/>
    </source>
</evidence>
<proteinExistence type="predicted"/>
<dbReference type="Proteomes" id="UP001353858">
    <property type="component" value="Unassembled WGS sequence"/>
</dbReference>
<dbReference type="EMBL" id="JARPUR010000004">
    <property type="protein sequence ID" value="KAK4876926.1"/>
    <property type="molecule type" value="Genomic_DNA"/>
</dbReference>
<organism evidence="2 3">
    <name type="scientific">Aquatica leii</name>
    <dbReference type="NCBI Taxonomy" id="1421715"/>
    <lineage>
        <taxon>Eukaryota</taxon>
        <taxon>Metazoa</taxon>
        <taxon>Ecdysozoa</taxon>
        <taxon>Arthropoda</taxon>
        <taxon>Hexapoda</taxon>
        <taxon>Insecta</taxon>
        <taxon>Pterygota</taxon>
        <taxon>Neoptera</taxon>
        <taxon>Endopterygota</taxon>
        <taxon>Coleoptera</taxon>
        <taxon>Polyphaga</taxon>
        <taxon>Elateriformia</taxon>
        <taxon>Elateroidea</taxon>
        <taxon>Lampyridae</taxon>
        <taxon>Luciolinae</taxon>
        <taxon>Aquatica</taxon>
    </lineage>
</organism>
<keyword evidence="1" id="KW-0472">Membrane</keyword>
<dbReference type="AlphaFoldDB" id="A0AAN7P7S5"/>
<sequence length="59" mass="6926">DECSLLKLFFIIVNKLVFVLVIVFLCYLLVVISTRRQSNRLRFGLMKVVQDNGSFKNKF</sequence>
<keyword evidence="1" id="KW-1133">Transmembrane helix</keyword>
<keyword evidence="1" id="KW-0812">Transmembrane</keyword>
<reference evidence="3" key="1">
    <citation type="submission" date="2023-01" db="EMBL/GenBank/DDBJ databases">
        <title>Key to firefly adult light organ development and bioluminescence: homeobox transcription factors regulate luciferase expression and transportation to peroxisome.</title>
        <authorList>
            <person name="Fu X."/>
        </authorList>
    </citation>
    <scope>NUCLEOTIDE SEQUENCE [LARGE SCALE GENOMIC DNA]</scope>
</reference>
<gene>
    <name evidence="2" type="ORF">RN001_009432</name>
</gene>
<evidence type="ECO:0000313" key="3">
    <source>
        <dbReference type="Proteomes" id="UP001353858"/>
    </source>
</evidence>